<dbReference type="Gene3D" id="1.20.120.330">
    <property type="entry name" value="Nucleotidyltransferases domain 2"/>
    <property type="match status" value="1"/>
</dbReference>
<evidence type="ECO:0000256" key="1">
    <source>
        <dbReference type="SAM" id="Coils"/>
    </source>
</evidence>
<comment type="caution">
    <text evidence="4">The sequence shown here is derived from an EMBL/GenBank/DDBJ whole genome shotgun (WGS) entry which is preliminary data.</text>
</comment>
<dbReference type="Gene3D" id="3.40.1520.20">
    <property type="match status" value="1"/>
</dbReference>
<evidence type="ECO:0000256" key="2">
    <source>
        <dbReference type="SAM" id="MobiDB-lite"/>
    </source>
</evidence>
<accession>A0A084IJB2</accession>
<feature type="region of interest" description="Disordered" evidence="2">
    <location>
        <begin position="130"/>
        <end position="174"/>
    </location>
</feature>
<feature type="compositionally biased region" description="Polar residues" evidence="2">
    <location>
        <begin position="139"/>
        <end position="154"/>
    </location>
</feature>
<dbReference type="STRING" id="1304275.C41B8_13155"/>
<dbReference type="Proteomes" id="UP000028302">
    <property type="component" value="Unassembled WGS sequence"/>
</dbReference>
<sequence length="174" mass="18608">MLATLIAAGCSESPQEKYNDATSNLNDAKKARKQAQEKVADAREKVQDAQKNLKQAQNKLQQARQKVISATQAVNQTVSDEVLFRTLQKKLLDNDEFSKSAISVGVNQRVVTLTGTVPDQDTRKKAVQAVRSQPGVESVNDQLQVSNGKNDASQSGGGDTGQHDNTGQSGAGNS</sequence>
<evidence type="ECO:0000313" key="5">
    <source>
        <dbReference type="Proteomes" id="UP000028302"/>
    </source>
</evidence>
<evidence type="ECO:0000259" key="3">
    <source>
        <dbReference type="PROSITE" id="PS50914"/>
    </source>
</evidence>
<dbReference type="PANTHER" id="PTHR34606:SF15">
    <property type="entry name" value="BON DOMAIN-CONTAINING PROTEIN"/>
    <property type="match status" value="1"/>
</dbReference>
<dbReference type="EMBL" id="APNK01000022">
    <property type="protein sequence ID" value="KEZ76796.1"/>
    <property type="molecule type" value="Genomic_DNA"/>
</dbReference>
<reference evidence="4 5" key="1">
    <citation type="submission" date="2013-03" db="EMBL/GenBank/DDBJ databases">
        <title>Salinisphaera hydrothermalis C41B8 Genome Sequencing.</title>
        <authorList>
            <person name="Li C."/>
            <person name="Lai Q."/>
            <person name="Shao Z."/>
        </authorList>
    </citation>
    <scope>NUCLEOTIDE SEQUENCE [LARGE SCALE GENOMIC DNA]</scope>
    <source>
        <strain evidence="4 5">C41B8</strain>
    </source>
</reference>
<proteinExistence type="predicted"/>
<dbReference type="InterPro" id="IPR007055">
    <property type="entry name" value="BON_dom"/>
</dbReference>
<keyword evidence="1" id="KW-0175">Coiled coil</keyword>
<dbReference type="InterPro" id="IPR014004">
    <property type="entry name" value="Transpt-assoc_nodulatn_dom_bac"/>
</dbReference>
<feature type="domain" description="BON" evidence="3">
    <location>
        <begin position="79"/>
        <end position="147"/>
    </location>
</feature>
<dbReference type="AlphaFoldDB" id="A0A084IJB2"/>
<protein>
    <submittedName>
        <fullName evidence="4">Periplasmic protein</fullName>
    </submittedName>
</protein>
<feature type="coiled-coil region" evidence="1">
    <location>
        <begin position="18"/>
        <end position="73"/>
    </location>
</feature>
<dbReference type="SMART" id="SM00749">
    <property type="entry name" value="BON"/>
    <property type="match status" value="1"/>
</dbReference>
<keyword evidence="5" id="KW-1185">Reference proteome</keyword>
<dbReference type="PANTHER" id="PTHR34606">
    <property type="entry name" value="BON DOMAIN-CONTAINING PROTEIN"/>
    <property type="match status" value="1"/>
</dbReference>
<dbReference type="PROSITE" id="PS50914">
    <property type="entry name" value="BON"/>
    <property type="match status" value="1"/>
</dbReference>
<organism evidence="4 5">
    <name type="scientific">Salinisphaera hydrothermalis (strain C41B8)</name>
    <dbReference type="NCBI Taxonomy" id="1304275"/>
    <lineage>
        <taxon>Bacteria</taxon>
        <taxon>Pseudomonadati</taxon>
        <taxon>Pseudomonadota</taxon>
        <taxon>Gammaproteobacteria</taxon>
        <taxon>Salinisphaerales</taxon>
        <taxon>Salinisphaeraceae</taxon>
        <taxon>Salinisphaera</taxon>
    </lineage>
</organism>
<dbReference type="InterPro" id="IPR027267">
    <property type="entry name" value="AH/BAR_dom_sf"/>
</dbReference>
<dbReference type="InterPro" id="IPR051686">
    <property type="entry name" value="Lipoprotein_DolP"/>
</dbReference>
<gene>
    <name evidence="4" type="ORF">C41B8_13155</name>
</gene>
<dbReference type="SUPFAM" id="SSF103657">
    <property type="entry name" value="BAR/IMD domain-like"/>
    <property type="match status" value="1"/>
</dbReference>
<evidence type="ECO:0000313" key="4">
    <source>
        <dbReference type="EMBL" id="KEZ76796.1"/>
    </source>
</evidence>
<name>A0A084IJB2_SALHC</name>
<dbReference type="Pfam" id="PF04972">
    <property type="entry name" value="BON"/>
    <property type="match status" value="1"/>
</dbReference>